<gene>
    <name evidence="2" type="ORF">AXG93_544s1020</name>
</gene>
<sequence length="222" mass="25025">MEHEELFYLPWAEFWAYLRQRYGGDSELEIFLQNSGHSHDSTRFREHEHALLLFCILHSSTIGLEGFVSPLFLDCSFPLGLDPCNWLRFEESEGVDEPRLGGKGGRHTGQMTMAGWRVEWHREHGSSKFFSTGKDRNCGGAIKTKDERIRIQDLFMVLGSSFCLSRQALLERGPLCLGLVAGLTLLSINRSPASRFEVEEGEEDSEDSGSRQQLAAAEAAQI</sequence>
<feature type="region of interest" description="Disordered" evidence="1">
    <location>
        <begin position="196"/>
        <end position="222"/>
    </location>
</feature>
<dbReference type="EMBL" id="LVLJ01003691">
    <property type="protein sequence ID" value="OAE20089.1"/>
    <property type="molecule type" value="Genomic_DNA"/>
</dbReference>
<organism evidence="2 3">
    <name type="scientific">Marchantia polymorpha subsp. ruderalis</name>
    <dbReference type="NCBI Taxonomy" id="1480154"/>
    <lineage>
        <taxon>Eukaryota</taxon>
        <taxon>Viridiplantae</taxon>
        <taxon>Streptophyta</taxon>
        <taxon>Embryophyta</taxon>
        <taxon>Marchantiophyta</taxon>
        <taxon>Marchantiopsida</taxon>
        <taxon>Marchantiidae</taxon>
        <taxon>Marchantiales</taxon>
        <taxon>Marchantiaceae</taxon>
        <taxon>Marchantia</taxon>
    </lineage>
</organism>
<evidence type="ECO:0000313" key="3">
    <source>
        <dbReference type="Proteomes" id="UP000077202"/>
    </source>
</evidence>
<comment type="caution">
    <text evidence="2">The sequence shown here is derived from an EMBL/GenBank/DDBJ whole genome shotgun (WGS) entry which is preliminary data.</text>
</comment>
<reference evidence="2" key="1">
    <citation type="submission" date="2016-03" db="EMBL/GenBank/DDBJ databases">
        <title>Mechanisms controlling the formation of the plant cell surface in tip-growing cells are functionally conserved among land plants.</title>
        <authorList>
            <person name="Honkanen S."/>
            <person name="Jones V.A."/>
            <person name="Morieri G."/>
            <person name="Champion C."/>
            <person name="Hetherington A.J."/>
            <person name="Kelly S."/>
            <person name="Saint-Marcoux D."/>
            <person name="Proust H."/>
            <person name="Prescott H."/>
            <person name="Dolan L."/>
        </authorList>
    </citation>
    <scope>NUCLEOTIDE SEQUENCE [LARGE SCALE GENOMIC DNA]</scope>
    <source>
        <tissue evidence="2">Whole gametophyte</tissue>
    </source>
</reference>
<dbReference type="Proteomes" id="UP000077202">
    <property type="component" value="Unassembled WGS sequence"/>
</dbReference>
<protein>
    <submittedName>
        <fullName evidence="2">Uncharacterized protein</fullName>
    </submittedName>
</protein>
<dbReference type="AlphaFoldDB" id="A0A176VGP4"/>
<accession>A0A176VGP4</accession>
<proteinExistence type="predicted"/>
<name>A0A176VGP4_MARPO</name>
<keyword evidence="3" id="KW-1185">Reference proteome</keyword>
<evidence type="ECO:0000256" key="1">
    <source>
        <dbReference type="SAM" id="MobiDB-lite"/>
    </source>
</evidence>
<evidence type="ECO:0000313" key="2">
    <source>
        <dbReference type="EMBL" id="OAE20089.1"/>
    </source>
</evidence>